<dbReference type="GO" id="GO:0015271">
    <property type="term" value="F:outward rectifier potassium channel activity"/>
    <property type="evidence" value="ECO:0007669"/>
    <property type="project" value="TreeGrafter"/>
</dbReference>
<reference evidence="11 12" key="1">
    <citation type="submission" date="2019-01" db="EMBL/GenBank/DDBJ databases">
        <title>A draft genome assembly of the solar-powered sea slug Elysia chlorotica.</title>
        <authorList>
            <person name="Cai H."/>
            <person name="Li Q."/>
            <person name="Fang X."/>
            <person name="Li J."/>
            <person name="Curtis N.E."/>
            <person name="Altenburger A."/>
            <person name="Shibata T."/>
            <person name="Feng M."/>
            <person name="Maeda T."/>
            <person name="Schwartz J.A."/>
            <person name="Shigenobu S."/>
            <person name="Lundholm N."/>
            <person name="Nishiyama T."/>
            <person name="Yang H."/>
            <person name="Hasebe M."/>
            <person name="Li S."/>
            <person name="Pierce S.K."/>
            <person name="Wang J."/>
        </authorList>
    </citation>
    <scope>NUCLEOTIDE SEQUENCE [LARGE SCALE GENOMIC DNA]</scope>
    <source>
        <strain evidence="11">EC2010</strain>
        <tissue evidence="11">Whole organism of an adult</tissue>
    </source>
</reference>
<comment type="caution">
    <text evidence="11">The sequence shown here is derived from an EMBL/GenBank/DDBJ whole genome shotgun (WGS) entry which is preliminary data.</text>
</comment>
<evidence type="ECO:0000313" key="12">
    <source>
        <dbReference type="Proteomes" id="UP000271974"/>
    </source>
</evidence>
<dbReference type="PANTHER" id="PTHR11003:SF352">
    <property type="entry name" value="BCDNA.GH04802-RELATED"/>
    <property type="match status" value="1"/>
</dbReference>
<evidence type="ECO:0000256" key="3">
    <source>
        <dbReference type="ARBA" id="ARBA00022692"/>
    </source>
</evidence>
<evidence type="ECO:0000259" key="10">
    <source>
        <dbReference type="Pfam" id="PF07885"/>
    </source>
</evidence>
<name>A0A3S1AW40_ELYCH</name>
<feature type="transmembrane region" description="Helical" evidence="9">
    <location>
        <begin position="15"/>
        <end position="39"/>
    </location>
</feature>
<accession>A0A3S1AW40</accession>
<keyword evidence="2 8" id="KW-0813">Transport</keyword>
<evidence type="ECO:0000256" key="5">
    <source>
        <dbReference type="ARBA" id="ARBA00023065"/>
    </source>
</evidence>
<evidence type="ECO:0000256" key="1">
    <source>
        <dbReference type="ARBA" id="ARBA00004141"/>
    </source>
</evidence>
<keyword evidence="7 8" id="KW-0407">Ion channel</keyword>
<keyword evidence="5 8" id="KW-0406">Ion transport</keyword>
<feature type="transmembrane region" description="Helical" evidence="9">
    <location>
        <begin position="180"/>
        <end position="202"/>
    </location>
</feature>
<feature type="domain" description="Potassium channel" evidence="10">
    <location>
        <begin position="93"/>
        <end position="158"/>
    </location>
</feature>
<dbReference type="Proteomes" id="UP000271974">
    <property type="component" value="Unassembled WGS sequence"/>
</dbReference>
<dbReference type="GO" id="GO:0030322">
    <property type="term" value="P:stabilization of membrane potential"/>
    <property type="evidence" value="ECO:0007669"/>
    <property type="project" value="TreeGrafter"/>
</dbReference>
<evidence type="ECO:0000256" key="2">
    <source>
        <dbReference type="ARBA" id="ARBA00022448"/>
    </source>
</evidence>
<dbReference type="GO" id="GO:0005886">
    <property type="term" value="C:plasma membrane"/>
    <property type="evidence" value="ECO:0007669"/>
    <property type="project" value="TreeGrafter"/>
</dbReference>
<dbReference type="EMBL" id="RQTK01000898">
    <property type="protein sequence ID" value="RUS73801.1"/>
    <property type="molecule type" value="Genomic_DNA"/>
</dbReference>
<feature type="transmembrane region" description="Helical" evidence="9">
    <location>
        <begin position="137"/>
        <end position="159"/>
    </location>
</feature>
<dbReference type="Pfam" id="PF07885">
    <property type="entry name" value="Ion_trans_2"/>
    <property type="match status" value="2"/>
</dbReference>
<comment type="subcellular location">
    <subcellularLocation>
        <location evidence="1">Membrane</location>
        <topology evidence="1">Multi-pass membrane protein</topology>
    </subcellularLocation>
</comment>
<dbReference type="OrthoDB" id="6150555at2759"/>
<proteinExistence type="inferred from homology"/>
<keyword evidence="4 9" id="KW-1133">Transmembrane helix</keyword>
<feature type="transmembrane region" description="Helical" evidence="9">
    <location>
        <begin position="214"/>
        <end position="232"/>
    </location>
</feature>
<protein>
    <recommendedName>
        <fullName evidence="10">Potassium channel domain-containing protein</fullName>
    </recommendedName>
</protein>
<dbReference type="AlphaFoldDB" id="A0A3S1AW40"/>
<dbReference type="GO" id="GO:0022841">
    <property type="term" value="F:potassium ion leak channel activity"/>
    <property type="evidence" value="ECO:0007669"/>
    <property type="project" value="TreeGrafter"/>
</dbReference>
<gene>
    <name evidence="11" type="ORF">EGW08_018440</name>
</gene>
<sequence length="307" mass="34633">MIQGVRRHASLGKTFAALAALLIIMFGYVLLGATIFLFIEGTLSYKRPRTQEQEIRDATLEKLVELHELNFTGSNTTFRAEVLKELIKYTRLIRTTKETEEQKWTYDASLLYVVSLVTTVGYGNLVPTSSPGRVATIVYSVVGIPLTLVCLGMMGTIMARGFKFVAVFLFEDVVTEEGEAYIPLRVSLGVMFSYLFLGAVLFKSVEPAWTFLESFYYCFITLSTIGLGDYVYGADSEKDTQFVVSVFYLMFGLSLLSMCFNLMQDQALYQLYDFLSFAIKKYREYANSYSTDPRLRGQAAISSDETE</sequence>
<dbReference type="PRINTS" id="PR01333">
    <property type="entry name" value="2POREKCHANEL"/>
</dbReference>
<feature type="transmembrane region" description="Helical" evidence="9">
    <location>
        <begin position="244"/>
        <end position="263"/>
    </location>
</feature>
<evidence type="ECO:0000256" key="4">
    <source>
        <dbReference type="ARBA" id="ARBA00022989"/>
    </source>
</evidence>
<dbReference type="InterPro" id="IPR013099">
    <property type="entry name" value="K_chnl_dom"/>
</dbReference>
<evidence type="ECO:0000256" key="8">
    <source>
        <dbReference type="RuleBase" id="RU003857"/>
    </source>
</evidence>
<feature type="transmembrane region" description="Helical" evidence="9">
    <location>
        <begin position="104"/>
        <end position="125"/>
    </location>
</feature>
<evidence type="ECO:0000313" key="11">
    <source>
        <dbReference type="EMBL" id="RUS73801.1"/>
    </source>
</evidence>
<dbReference type="SUPFAM" id="SSF81324">
    <property type="entry name" value="Voltage-gated potassium channels"/>
    <property type="match status" value="2"/>
</dbReference>
<organism evidence="11 12">
    <name type="scientific">Elysia chlorotica</name>
    <name type="common">Eastern emerald elysia</name>
    <name type="synonym">Sea slug</name>
    <dbReference type="NCBI Taxonomy" id="188477"/>
    <lineage>
        <taxon>Eukaryota</taxon>
        <taxon>Metazoa</taxon>
        <taxon>Spiralia</taxon>
        <taxon>Lophotrochozoa</taxon>
        <taxon>Mollusca</taxon>
        <taxon>Gastropoda</taxon>
        <taxon>Heterobranchia</taxon>
        <taxon>Euthyneura</taxon>
        <taxon>Panpulmonata</taxon>
        <taxon>Sacoglossa</taxon>
        <taxon>Placobranchoidea</taxon>
        <taxon>Plakobranchidae</taxon>
        <taxon>Elysia</taxon>
    </lineage>
</organism>
<evidence type="ECO:0000256" key="6">
    <source>
        <dbReference type="ARBA" id="ARBA00023136"/>
    </source>
</evidence>
<keyword evidence="6 9" id="KW-0472">Membrane</keyword>
<feature type="domain" description="Potassium channel" evidence="10">
    <location>
        <begin position="191"/>
        <end position="265"/>
    </location>
</feature>
<evidence type="ECO:0000256" key="9">
    <source>
        <dbReference type="SAM" id="Phobius"/>
    </source>
</evidence>
<evidence type="ECO:0000256" key="7">
    <source>
        <dbReference type="ARBA" id="ARBA00023303"/>
    </source>
</evidence>
<keyword evidence="3 8" id="KW-0812">Transmembrane</keyword>
<dbReference type="Gene3D" id="1.10.287.70">
    <property type="match status" value="1"/>
</dbReference>
<dbReference type="PANTHER" id="PTHR11003">
    <property type="entry name" value="POTASSIUM CHANNEL, SUBFAMILY K"/>
    <property type="match status" value="1"/>
</dbReference>
<comment type="similarity">
    <text evidence="8">Belongs to the two pore domain potassium channel (TC 1.A.1.8) family.</text>
</comment>
<dbReference type="InterPro" id="IPR003280">
    <property type="entry name" value="2pore_dom_K_chnl"/>
</dbReference>
<keyword evidence="12" id="KW-1185">Reference proteome</keyword>